<comment type="caution">
    <text evidence="19">The sequence shown here is derived from an EMBL/GenBank/DDBJ whole genome shotgun (WGS) entry which is preliminary data.</text>
</comment>
<dbReference type="SUPFAM" id="SSF53659">
    <property type="entry name" value="Isocitrate/Isopropylmalate dehydrogenase-like"/>
    <property type="match status" value="1"/>
</dbReference>
<feature type="binding site" evidence="13">
    <location>
        <position position="105"/>
    </location>
    <ligand>
        <name>NADP(+)</name>
        <dbReference type="ChEBI" id="CHEBI:58349"/>
    </ligand>
</feature>
<reference evidence="19 20" key="1">
    <citation type="submission" date="2018-04" db="EMBL/GenBank/DDBJ databases">
        <title>Active sludge and wastewater microbial communities from Klosterneuburg, Austria.</title>
        <authorList>
            <person name="Wagner M."/>
        </authorList>
    </citation>
    <scope>NUCLEOTIDE SEQUENCE [LARGE SCALE GENOMIC DNA]</scope>
    <source>
        <strain evidence="19 20">Nm4</strain>
    </source>
</reference>
<feature type="modified residue" description="N6-succinyllysine" evidence="16">
    <location>
        <position position="243"/>
    </location>
</feature>
<evidence type="ECO:0000256" key="16">
    <source>
        <dbReference type="PIRSR" id="PIRSR604439-5"/>
    </source>
</evidence>
<dbReference type="GO" id="GO:0051287">
    <property type="term" value="F:NAD binding"/>
    <property type="evidence" value="ECO:0007669"/>
    <property type="project" value="InterPro"/>
</dbReference>
<comment type="subunit">
    <text evidence="3">Homodimer.</text>
</comment>
<dbReference type="EMBL" id="QAOL01000001">
    <property type="protein sequence ID" value="PTQ88718.1"/>
    <property type="molecule type" value="Genomic_DNA"/>
</dbReference>
<feature type="modified residue" description="Phosphoserine" evidence="16">
    <location>
        <position position="114"/>
    </location>
</feature>
<feature type="binding site" evidence="12">
    <location>
        <position position="130"/>
    </location>
    <ligand>
        <name>D-threo-isocitrate</name>
        <dbReference type="ChEBI" id="CHEBI:15562"/>
    </ligand>
</feature>
<evidence type="ECO:0000256" key="14">
    <source>
        <dbReference type="PIRSR" id="PIRSR604439-3"/>
    </source>
</evidence>
<evidence type="ECO:0000256" key="3">
    <source>
        <dbReference type="ARBA" id="ARBA00011738"/>
    </source>
</evidence>
<dbReference type="GO" id="GO:0004450">
    <property type="term" value="F:isocitrate dehydrogenase (NADP+) activity"/>
    <property type="evidence" value="ECO:0007669"/>
    <property type="project" value="UniProtKB-UniRule"/>
</dbReference>
<keyword evidence="4 17" id="KW-0329">Glyoxylate bypass</keyword>
<evidence type="ECO:0000256" key="13">
    <source>
        <dbReference type="PIRSR" id="PIRSR604439-2"/>
    </source>
</evidence>
<feature type="modified residue" description="N6-succinyllysine" evidence="16">
    <location>
        <position position="101"/>
    </location>
</feature>
<keyword evidence="7 14" id="KW-0460">Magnesium</keyword>
<evidence type="ECO:0000256" key="7">
    <source>
        <dbReference type="ARBA" id="ARBA00022842"/>
    </source>
</evidence>
<dbReference type="PANTHER" id="PTHR43504">
    <property type="entry name" value="ISOCITRATE DEHYDROGENASE [NADP]"/>
    <property type="match status" value="1"/>
</dbReference>
<evidence type="ECO:0000256" key="17">
    <source>
        <dbReference type="RuleBase" id="RU004446"/>
    </source>
</evidence>
<dbReference type="RefSeq" id="WP_107785914.1">
    <property type="nucleotide sequence ID" value="NZ_QAOL01000001.1"/>
</dbReference>
<evidence type="ECO:0000256" key="10">
    <source>
        <dbReference type="ARBA" id="ARBA00023211"/>
    </source>
</evidence>
<evidence type="ECO:0000256" key="12">
    <source>
        <dbReference type="PIRSR" id="PIRSR604439-1"/>
    </source>
</evidence>
<protein>
    <recommendedName>
        <fullName evidence="17">Isocitrate dehydrogenase [NADP]</fullName>
        <ecNumber evidence="17">1.1.1.42</ecNumber>
    </recommendedName>
</protein>
<feature type="binding site" evidence="12">
    <location>
        <position position="116"/>
    </location>
    <ligand>
        <name>D-threo-isocitrate</name>
        <dbReference type="ChEBI" id="CHEBI:15562"/>
    </ligand>
</feature>
<evidence type="ECO:0000256" key="5">
    <source>
        <dbReference type="ARBA" id="ARBA00022532"/>
    </source>
</evidence>
<evidence type="ECO:0000313" key="20">
    <source>
        <dbReference type="Proteomes" id="UP000244110"/>
    </source>
</evidence>
<dbReference type="GO" id="GO:0000287">
    <property type="term" value="F:magnesium ion binding"/>
    <property type="evidence" value="ECO:0007669"/>
    <property type="project" value="InterPro"/>
</dbReference>
<dbReference type="PROSITE" id="PS00470">
    <property type="entry name" value="IDH_IMDH"/>
    <property type="match status" value="1"/>
</dbReference>
<dbReference type="Proteomes" id="UP000244110">
    <property type="component" value="Unassembled WGS sequence"/>
</dbReference>
<organism evidence="19 20">
    <name type="scientific">Nitrosomonas ureae</name>
    <dbReference type="NCBI Taxonomy" id="44577"/>
    <lineage>
        <taxon>Bacteria</taxon>
        <taxon>Pseudomonadati</taxon>
        <taxon>Pseudomonadota</taxon>
        <taxon>Betaproteobacteria</taxon>
        <taxon>Nitrosomonadales</taxon>
        <taxon>Nitrosomonadaceae</taxon>
        <taxon>Nitrosomonas</taxon>
    </lineage>
</organism>
<dbReference type="NCBIfam" id="TIGR00183">
    <property type="entry name" value="prok_nadp_idh"/>
    <property type="match status" value="1"/>
</dbReference>
<feature type="domain" description="Isopropylmalate dehydrogenase-like" evidence="18">
    <location>
        <begin position="29"/>
        <end position="411"/>
    </location>
</feature>
<keyword evidence="10 14" id="KW-0464">Manganese</keyword>
<evidence type="ECO:0000256" key="4">
    <source>
        <dbReference type="ARBA" id="ARBA00022435"/>
    </source>
</evidence>
<comment type="cofactor">
    <cofactor evidence="1">
        <name>Mn(2+)</name>
        <dbReference type="ChEBI" id="CHEBI:29035"/>
    </cofactor>
</comment>
<dbReference type="AlphaFoldDB" id="A0A2T5IXL4"/>
<sequence length="416" mass="45856">MYQHIKVPSKGERIKVNDDYSLEVPDNPIIPFIEGDGIGVDITPVMRNVVDSAIEKAYGEQRKISWMEIYAGEKSTRVYGPNVWLPEETLQAAEEFVVSIKGPLTTPVGGGIRSINVALRQQLDLYVCLRPVRYFCGVPSPLKNPEKTDMIIFRENSEDIYAGIEWEAESESVVKVIDFLIKDMGVTSIRFPRSSGIGIKPVSKEGTERFVRRAIQYAIDNKRKSVTLVHKGNIMKFTEGAFKKWGYALAASEFGAELLDGGPWMKLPSTMGEIIIKDVIADAFLQQILLRPEEYDVVATLNLNGDYISDALAAQVGGIGIAPGANLSDVVAVFEATHGTAPKYAGKNQVNPGSIILSAEMMLRHIGWSEAADKIIKSMEKTIQNGIVTYDFARQMTNAKKVSCSDFGNAMADFMS</sequence>
<dbReference type="PANTHER" id="PTHR43504:SF1">
    <property type="entry name" value="ISOCITRATE DEHYDROGENASE [NADP]"/>
    <property type="match status" value="1"/>
</dbReference>
<evidence type="ECO:0000256" key="9">
    <source>
        <dbReference type="ARBA" id="ARBA00023002"/>
    </source>
</evidence>
<evidence type="ECO:0000256" key="15">
    <source>
        <dbReference type="PIRSR" id="PIRSR604439-4"/>
    </source>
</evidence>
<evidence type="ECO:0000256" key="8">
    <source>
        <dbReference type="ARBA" id="ARBA00022857"/>
    </source>
</evidence>
<evidence type="ECO:0000256" key="6">
    <source>
        <dbReference type="ARBA" id="ARBA00022723"/>
    </source>
</evidence>
<keyword evidence="9" id="KW-0560">Oxidoreductase</keyword>
<evidence type="ECO:0000259" key="18">
    <source>
        <dbReference type="SMART" id="SM01329"/>
    </source>
</evidence>
<evidence type="ECO:0000256" key="2">
    <source>
        <dbReference type="ARBA" id="ARBA00007769"/>
    </source>
</evidence>
<dbReference type="NCBIfam" id="NF005425">
    <property type="entry name" value="PRK07006.1"/>
    <property type="match status" value="1"/>
</dbReference>
<comment type="catalytic activity">
    <reaction evidence="11">
        <text>D-threo-isocitrate + NADP(+) = 2-oxoglutarate + CO2 + NADPH</text>
        <dbReference type="Rhea" id="RHEA:19629"/>
        <dbReference type="ChEBI" id="CHEBI:15562"/>
        <dbReference type="ChEBI" id="CHEBI:16526"/>
        <dbReference type="ChEBI" id="CHEBI:16810"/>
        <dbReference type="ChEBI" id="CHEBI:57783"/>
        <dbReference type="ChEBI" id="CHEBI:58349"/>
        <dbReference type="EC" id="1.1.1.42"/>
    </reaction>
</comment>
<dbReference type="GO" id="GO:0006097">
    <property type="term" value="P:glyoxylate cycle"/>
    <property type="evidence" value="ECO:0007669"/>
    <property type="project" value="UniProtKB-KW"/>
</dbReference>
<feature type="binding site" evidence="12">
    <location>
        <position position="154"/>
    </location>
    <ligand>
        <name>D-threo-isocitrate</name>
        <dbReference type="ChEBI" id="CHEBI:15562"/>
    </ligand>
</feature>
<keyword evidence="5 17" id="KW-0816">Tricarboxylic acid cycle</keyword>
<evidence type="ECO:0000256" key="11">
    <source>
        <dbReference type="ARBA" id="ARBA00023554"/>
    </source>
</evidence>
<feature type="modified residue" description="N6-acetyllysine" evidence="16">
    <location>
        <position position="143"/>
    </location>
</feature>
<name>A0A2T5IXL4_9PROT</name>
<feature type="site" description="Critical for catalysis" evidence="15">
    <location>
        <position position="231"/>
    </location>
</feature>
<keyword evidence="8 13" id="KW-0521">NADP</keyword>
<dbReference type="InterPro" id="IPR004439">
    <property type="entry name" value="Isocitrate_DH_NADP_dimer_prok"/>
</dbReference>
<feature type="binding site" evidence="13">
    <location>
        <position position="394"/>
    </location>
    <ligand>
        <name>NADP(+)</name>
        <dbReference type="ChEBI" id="CHEBI:58349"/>
    </ligand>
</feature>
<comment type="cofactor">
    <cofactor evidence="14">
        <name>Mg(2+)</name>
        <dbReference type="ChEBI" id="CHEBI:18420"/>
    </cofactor>
    <cofactor evidence="14">
        <name>Mn(2+)</name>
        <dbReference type="ChEBI" id="CHEBI:29035"/>
    </cofactor>
    <text evidence="14">Binds 1 Mg(2+) or Mn(2+) ion per subunit.</text>
</comment>
<dbReference type="InterPro" id="IPR019818">
    <property type="entry name" value="IsoCit/isopropylmalate_DH_CS"/>
</dbReference>
<keyword evidence="6 17" id="KW-0479">Metal-binding</keyword>
<dbReference type="Pfam" id="PF00180">
    <property type="entry name" value="Iso_dh"/>
    <property type="match status" value="1"/>
</dbReference>
<comment type="similarity">
    <text evidence="2">Belongs to the isocitrate and isopropylmalate dehydrogenases family.</text>
</comment>
<dbReference type="Gene3D" id="3.40.718.10">
    <property type="entry name" value="Isopropylmalate Dehydrogenase"/>
    <property type="match status" value="1"/>
</dbReference>
<dbReference type="GO" id="GO:0006099">
    <property type="term" value="P:tricarboxylic acid cycle"/>
    <property type="evidence" value="ECO:0007669"/>
    <property type="project" value="UniProtKB-UniRule"/>
</dbReference>
<dbReference type="SMART" id="SM01329">
    <property type="entry name" value="Iso_dh"/>
    <property type="match status" value="1"/>
</dbReference>
<dbReference type="InterPro" id="IPR024084">
    <property type="entry name" value="IsoPropMal-DH-like_dom"/>
</dbReference>
<feature type="binding site" evidence="12">
    <location>
        <position position="114"/>
    </location>
    <ligand>
        <name>D-threo-isocitrate</name>
        <dbReference type="ChEBI" id="CHEBI:15562"/>
    </ligand>
</feature>
<evidence type="ECO:0000256" key="1">
    <source>
        <dbReference type="ARBA" id="ARBA00001936"/>
    </source>
</evidence>
<feature type="site" description="Critical for catalysis" evidence="15">
    <location>
        <position position="161"/>
    </location>
</feature>
<feature type="binding site" evidence="12">
    <location>
        <position position="120"/>
    </location>
    <ligand>
        <name>D-threo-isocitrate</name>
        <dbReference type="ChEBI" id="CHEBI:15562"/>
    </ligand>
</feature>
<accession>A0A2T5IXL4</accession>
<feature type="binding site" evidence="13">
    <location>
        <position position="351"/>
    </location>
    <ligand>
        <name>NADP(+)</name>
        <dbReference type="ChEBI" id="CHEBI:58349"/>
    </ligand>
</feature>
<feature type="binding site" evidence="13">
    <location>
        <begin position="338"/>
        <end position="344"/>
    </location>
    <ligand>
        <name>NADP(+)</name>
        <dbReference type="ChEBI" id="CHEBI:58349"/>
    </ligand>
</feature>
<evidence type="ECO:0000313" key="19">
    <source>
        <dbReference type="EMBL" id="PTQ88718.1"/>
    </source>
</evidence>
<gene>
    <name evidence="19" type="ORF">C8R28_1001110</name>
</gene>
<dbReference type="EC" id="1.1.1.42" evidence="17"/>
<proteinExistence type="inferred from homology"/>
<feature type="binding site" evidence="14">
    <location>
        <position position="306"/>
    </location>
    <ligand>
        <name>Mg(2+)</name>
        <dbReference type="ChEBI" id="CHEBI:18420"/>
    </ligand>
</feature>
<feature type="binding site" evidence="13">
    <location>
        <position position="390"/>
    </location>
    <ligand>
        <name>NADP(+)</name>
        <dbReference type="ChEBI" id="CHEBI:58349"/>
    </ligand>
</feature>